<dbReference type="OrthoDB" id="3900342at2759"/>
<feature type="compositionally biased region" description="Polar residues" evidence="6">
    <location>
        <begin position="598"/>
        <end position="621"/>
    </location>
</feature>
<organism evidence="8 9">
    <name type="scientific">Rhizoclosmatium globosum</name>
    <dbReference type="NCBI Taxonomy" id="329046"/>
    <lineage>
        <taxon>Eukaryota</taxon>
        <taxon>Fungi</taxon>
        <taxon>Fungi incertae sedis</taxon>
        <taxon>Chytridiomycota</taxon>
        <taxon>Chytridiomycota incertae sedis</taxon>
        <taxon>Chytridiomycetes</taxon>
        <taxon>Chytridiales</taxon>
        <taxon>Chytriomycetaceae</taxon>
        <taxon>Rhizoclosmatium</taxon>
    </lineage>
</organism>
<feature type="transmembrane region" description="Helical" evidence="7">
    <location>
        <begin position="228"/>
        <end position="249"/>
    </location>
</feature>
<feature type="transmembrane region" description="Helical" evidence="7">
    <location>
        <begin position="425"/>
        <end position="451"/>
    </location>
</feature>
<feature type="compositionally biased region" description="Polar residues" evidence="6">
    <location>
        <begin position="501"/>
        <end position="510"/>
    </location>
</feature>
<evidence type="ECO:0000256" key="4">
    <source>
        <dbReference type="ARBA" id="ARBA00022989"/>
    </source>
</evidence>
<accession>A0A1Y2CN91</accession>
<evidence type="ECO:0000256" key="5">
    <source>
        <dbReference type="ARBA" id="ARBA00023136"/>
    </source>
</evidence>
<evidence type="ECO:0000256" key="1">
    <source>
        <dbReference type="ARBA" id="ARBA00004651"/>
    </source>
</evidence>
<keyword evidence="5 7" id="KW-0472">Membrane</keyword>
<feature type="transmembrane region" description="Helical" evidence="7">
    <location>
        <begin position="38"/>
        <end position="60"/>
    </location>
</feature>
<proteinExistence type="predicted"/>
<dbReference type="GO" id="GO:0005886">
    <property type="term" value="C:plasma membrane"/>
    <property type="evidence" value="ECO:0007669"/>
    <property type="project" value="UniProtKB-SubCell"/>
</dbReference>
<evidence type="ECO:0000256" key="6">
    <source>
        <dbReference type="SAM" id="MobiDB-lite"/>
    </source>
</evidence>
<dbReference type="GO" id="GO:0022857">
    <property type="term" value="F:transmembrane transporter activity"/>
    <property type="evidence" value="ECO:0007669"/>
    <property type="project" value="InterPro"/>
</dbReference>
<comment type="subcellular location">
    <subcellularLocation>
        <location evidence="1">Cell membrane</location>
        <topology evidence="1">Multi-pass membrane protein</topology>
    </subcellularLocation>
</comment>
<comment type="caution">
    <text evidence="8">The sequence shown here is derived from an EMBL/GenBank/DDBJ whole genome shotgun (WGS) entry which is preliminary data.</text>
</comment>
<feature type="transmembrane region" description="Helical" evidence="7">
    <location>
        <begin position="387"/>
        <end position="404"/>
    </location>
</feature>
<dbReference type="STRING" id="329046.A0A1Y2CN91"/>
<keyword evidence="4 7" id="KW-1133">Transmembrane helix</keyword>
<dbReference type="Gene3D" id="1.20.1740.10">
    <property type="entry name" value="Amino acid/polyamine transporter I"/>
    <property type="match status" value="1"/>
</dbReference>
<evidence type="ECO:0000313" key="9">
    <source>
        <dbReference type="Proteomes" id="UP000193642"/>
    </source>
</evidence>
<feature type="transmembrane region" description="Helical" evidence="7">
    <location>
        <begin position="102"/>
        <end position="124"/>
    </location>
</feature>
<dbReference type="InterPro" id="IPR002293">
    <property type="entry name" value="AA/rel_permease1"/>
</dbReference>
<protein>
    <recommendedName>
        <fullName evidence="10">Amino acid permease/ SLC12A domain-containing protein</fullName>
    </recommendedName>
</protein>
<keyword evidence="3 7" id="KW-0812">Transmembrane</keyword>
<dbReference type="Pfam" id="PF13520">
    <property type="entry name" value="AA_permease_2"/>
    <property type="match status" value="1"/>
</dbReference>
<evidence type="ECO:0000313" key="8">
    <source>
        <dbReference type="EMBL" id="ORY48472.1"/>
    </source>
</evidence>
<reference evidence="8 9" key="1">
    <citation type="submission" date="2016-07" db="EMBL/GenBank/DDBJ databases">
        <title>Pervasive Adenine N6-methylation of Active Genes in Fungi.</title>
        <authorList>
            <consortium name="DOE Joint Genome Institute"/>
            <person name="Mondo S.J."/>
            <person name="Dannebaum R.O."/>
            <person name="Kuo R.C."/>
            <person name="Labutti K."/>
            <person name="Haridas S."/>
            <person name="Kuo A."/>
            <person name="Salamov A."/>
            <person name="Ahrendt S.R."/>
            <person name="Lipzen A."/>
            <person name="Sullivan W."/>
            <person name="Andreopoulos W.B."/>
            <person name="Clum A."/>
            <person name="Lindquist E."/>
            <person name="Daum C."/>
            <person name="Ramamoorthy G.K."/>
            <person name="Gryganskyi A."/>
            <person name="Culley D."/>
            <person name="Magnuson J.K."/>
            <person name="James T.Y."/>
            <person name="O'Malley M.A."/>
            <person name="Stajich J.E."/>
            <person name="Spatafora J.W."/>
            <person name="Visel A."/>
            <person name="Grigoriev I.V."/>
        </authorList>
    </citation>
    <scope>NUCLEOTIDE SEQUENCE [LARGE SCALE GENOMIC DNA]</scope>
    <source>
        <strain evidence="8 9">JEL800</strain>
    </source>
</reference>
<feature type="region of interest" description="Disordered" evidence="6">
    <location>
        <begin position="501"/>
        <end position="529"/>
    </location>
</feature>
<keyword evidence="9" id="KW-1185">Reference proteome</keyword>
<dbReference type="PANTHER" id="PTHR42770:SF7">
    <property type="entry name" value="MEMBRANE PROTEIN"/>
    <property type="match status" value="1"/>
</dbReference>
<evidence type="ECO:0000256" key="2">
    <source>
        <dbReference type="ARBA" id="ARBA00022475"/>
    </source>
</evidence>
<evidence type="ECO:0008006" key="10">
    <source>
        <dbReference type="Google" id="ProtNLM"/>
    </source>
</evidence>
<sequence length="638" mass="69923">MDTAIKSNFIFSTTDPLKNLVNLRHKASMNQRKLMKPYANWIHIWGFVTGAVISGEFSGFNAGYSYGLGSMIIAHFCASLLMITVSLNLVELTTAMPFSSGCVSFAKAAFGGAAGCAIGIAYTFDMVFIGAEVTQFLGVTLGNMFGIADSRYTIAFWAISVLLCWVLNVQPKIFFNVITLLSAVSVVLVIAPLFALVHQFDFLVALQTVLGDGSSVTTTFLPTGISGVVQSFPLALYLLICFECLPVAVEETDEMEGQTMMWGMAAANFTLLGVSWIVLLVCAGMPPGAVNLSSALLPYSAILQQSYPNVNQQVISLVSIPGIFASQLSIFYACSRYFYGMSRSGYLPSVISVTNRYGAPWVSMIMTAVLWIALSFVLQFFPNENTSNMFLALGTIFALLAYIMQPVVYIRLHYLMPNLPRPFKIPYGLGLVSAGVNLAIALFFLLGMLFYNRNWQWGLLGILIGIAYLVPVYYFLIRNNLANSPDKLFIAEQLKLRMSNSTRRSINNPKRSSERRSSSSTRKRFDEMTVEEKLKYQEGQAVASQISNLYGGDGPRRSRGPSTATAIIGSFFKSTGGADSPQSPPMELNQVVSITNPRESISSQPRSSLTPNDALLTQQSFHSDKKKVKKALAEMYDG</sequence>
<feature type="transmembrane region" description="Helical" evidence="7">
    <location>
        <begin position="261"/>
        <end position="286"/>
    </location>
</feature>
<dbReference type="InterPro" id="IPR050367">
    <property type="entry name" value="APC_superfamily"/>
</dbReference>
<dbReference type="EMBL" id="MCGO01000011">
    <property type="protein sequence ID" value="ORY48472.1"/>
    <property type="molecule type" value="Genomic_DNA"/>
</dbReference>
<feature type="transmembrane region" description="Helical" evidence="7">
    <location>
        <begin position="144"/>
        <end position="166"/>
    </location>
</feature>
<keyword evidence="2" id="KW-1003">Cell membrane</keyword>
<feature type="transmembrane region" description="Helical" evidence="7">
    <location>
        <begin position="173"/>
        <end position="197"/>
    </location>
</feature>
<dbReference type="PANTHER" id="PTHR42770">
    <property type="entry name" value="AMINO ACID TRANSPORTER-RELATED"/>
    <property type="match status" value="1"/>
</dbReference>
<feature type="transmembrane region" description="Helical" evidence="7">
    <location>
        <begin position="66"/>
        <end position="90"/>
    </location>
</feature>
<evidence type="ECO:0000256" key="7">
    <source>
        <dbReference type="SAM" id="Phobius"/>
    </source>
</evidence>
<dbReference type="Proteomes" id="UP000193642">
    <property type="component" value="Unassembled WGS sequence"/>
</dbReference>
<feature type="transmembrane region" description="Helical" evidence="7">
    <location>
        <begin position="314"/>
        <end position="339"/>
    </location>
</feature>
<feature type="region of interest" description="Disordered" evidence="6">
    <location>
        <begin position="598"/>
        <end position="628"/>
    </location>
</feature>
<gene>
    <name evidence="8" type="ORF">BCR33DRAFT_847879</name>
</gene>
<feature type="compositionally biased region" description="Basic and acidic residues" evidence="6">
    <location>
        <begin position="511"/>
        <end position="529"/>
    </location>
</feature>
<feature type="transmembrane region" description="Helical" evidence="7">
    <location>
        <begin position="360"/>
        <end position="381"/>
    </location>
</feature>
<evidence type="ECO:0000256" key="3">
    <source>
        <dbReference type="ARBA" id="ARBA00022692"/>
    </source>
</evidence>
<name>A0A1Y2CN91_9FUNG</name>
<feature type="transmembrane region" description="Helical" evidence="7">
    <location>
        <begin position="457"/>
        <end position="477"/>
    </location>
</feature>
<dbReference type="AlphaFoldDB" id="A0A1Y2CN91"/>